<proteinExistence type="predicted"/>
<dbReference type="OrthoDB" id="6416561at2"/>
<dbReference type="PANTHER" id="PTHR43649:SF32">
    <property type="entry name" value="SUGAR BINDING SECRETED PROTEIN"/>
    <property type="match status" value="1"/>
</dbReference>
<dbReference type="AlphaFoldDB" id="D7CX57"/>
<dbReference type="Proteomes" id="UP000000379">
    <property type="component" value="Chromosome"/>
</dbReference>
<accession>D7CX57</accession>
<dbReference type="InterPro" id="IPR006059">
    <property type="entry name" value="SBP"/>
</dbReference>
<dbReference type="STRING" id="649638.Trad_1443"/>
<dbReference type="Gene3D" id="3.40.190.10">
    <property type="entry name" value="Periplasmic binding protein-like II"/>
    <property type="match status" value="1"/>
</dbReference>
<dbReference type="HOGENOM" id="CLU_031285_10_3_0"/>
<dbReference type="InterPro" id="IPR050490">
    <property type="entry name" value="Bact_solute-bd_prot1"/>
</dbReference>
<dbReference type="SUPFAM" id="SSF53850">
    <property type="entry name" value="Periplasmic binding protein-like II"/>
    <property type="match status" value="1"/>
</dbReference>
<dbReference type="KEGG" id="tra:Trad_1443"/>
<dbReference type="eggNOG" id="COG1653">
    <property type="taxonomic scope" value="Bacteria"/>
</dbReference>
<dbReference type="PANTHER" id="PTHR43649">
    <property type="entry name" value="ARABINOSE-BINDING PROTEIN-RELATED"/>
    <property type="match status" value="1"/>
</dbReference>
<keyword evidence="2" id="KW-1185">Reference proteome</keyword>
<gene>
    <name evidence="1" type="ordered locus">Trad_1443</name>
</gene>
<organism evidence="1 2">
    <name type="scientific">Truepera radiovictrix (strain DSM 17093 / CIP 108686 / LMG 22925 / RQ-24)</name>
    <dbReference type="NCBI Taxonomy" id="649638"/>
    <lineage>
        <taxon>Bacteria</taxon>
        <taxon>Thermotogati</taxon>
        <taxon>Deinococcota</taxon>
        <taxon>Deinococci</taxon>
        <taxon>Trueperales</taxon>
        <taxon>Trueperaceae</taxon>
        <taxon>Truepera</taxon>
    </lineage>
</organism>
<sequence>MLLGLTAPLALAQNQVELRMTWYDDGNEGQVMRELLDRFEADNPDIRVVMDTVAYSSGILETLPLQLASGDGPDMARVTNLGGLSEYYLDLREYLSDPEYWEENFGQFLDWMRPEDPEMIPGFMTQLTVTGPFVNKTLFDQAGVEMPAEGATWEAWAQATREVAEATGTAFAMAMDRSGHRLAGAAISQGAAYFDEEGNPAIDDEGFRQMAQLMVDWHQDGTMIPDVWIGAGGTYTAGNEQFINGEVVFYMSGSWQVGQFAETIGDAFDWVAVPNPCGPAACTGMPGGAALVAFEDTDHPEEVARVMEYLASEPVLEEFYARTLFIPGHLGLAERGIDFQTDLELAADALNVFAGEVTRLDDTAFALQGYPFNRVVFDATTNRLTQVLVGELSLDEAIARMQADIEEGIAAAGQ</sequence>
<evidence type="ECO:0000313" key="1">
    <source>
        <dbReference type="EMBL" id="ADI14565.1"/>
    </source>
</evidence>
<reference evidence="2" key="1">
    <citation type="submission" date="2010-05" db="EMBL/GenBank/DDBJ databases">
        <title>The complete genome of Truepera radiovictris DSM 17093.</title>
        <authorList>
            <consortium name="US DOE Joint Genome Institute (JGI-PGF)"/>
            <person name="Lucas S."/>
            <person name="Copeland A."/>
            <person name="Lapidus A."/>
            <person name="Glavina del Rio T."/>
            <person name="Dalin E."/>
            <person name="Tice H."/>
            <person name="Bruce D."/>
            <person name="Goodwin L."/>
            <person name="Pitluck S."/>
            <person name="Kyrpides N."/>
            <person name="Mavromatis K."/>
            <person name="Ovchinnikova G."/>
            <person name="Munk A.C."/>
            <person name="Detter J.C."/>
            <person name="Han C."/>
            <person name="Tapia R."/>
            <person name="Land M."/>
            <person name="Hauser L."/>
            <person name="Markowitz V."/>
            <person name="Cheng J.-F."/>
            <person name="Hugenholtz P."/>
            <person name="Woyke T."/>
            <person name="Wu D."/>
            <person name="Tindall B."/>
            <person name="Pomrenke H.G."/>
            <person name="Brambilla E."/>
            <person name="Klenk H.-P."/>
            <person name="Eisen J.A."/>
        </authorList>
    </citation>
    <scope>NUCLEOTIDE SEQUENCE [LARGE SCALE GENOMIC DNA]</scope>
    <source>
        <strain evidence="2">DSM 17093 / CIP 108686 / LMG 22925 / RQ-24</strain>
    </source>
</reference>
<dbReference type="EMBL" id="CP002049">
    <property type="protein sequence ID" value="ADI14565.1"/>
    <property type="molecule type" value="Genomic_DNA"/>
</dbReference>
<protein>
    <submittedName>
        <fullName evidence="1">Extracellular solute-binding protein family 1</fullName>
    </submittedName>
</protein>
<dbReference type="Pfam" id="PF01547">
    <property type="entry name" value="SBP_bac_1"/>
    <property type="match status" value="1"/>
</dbReference>
<reference evidence="1 2" key="2">
    <citation type="journal article" date="2011" name="Stand. Genomic Sci.">
        <title>Complete genome sequence of Truepera radiovictrix type strain (RQ-24).</title>
        <authorList>
            <person name="Ivanova N."/>
            <person name="Rohde C."/>
            <person name="Munk C."/>
            <person name="Nolan M."/>
            <person name="Lucas S."/>
            <person name="Del Rio T.G."/>
            <person name="Tice H."/>
            <person name="Deshpande S."/>
            <person name="Cheng J.F."/>
            <person name="Tapia R."/>
            <person name="Han C."/>
            <person name="Goodwin L."/>
            <person name="Pitluck S."/>
            <person name="Liolios K."/>
            <person name="Mavromatis K."/>
            <person name="Mikhailova N."/>
            <person name="Pati A."/>
            <person name="Chen A."/>
            <person name="Palaniappan K."/>
            <person name="Land M."/>
            <person name="Hauser L."/>
            <person name="Chang Y.J."/>
            <person name="Jeffries C.D."/>
            <person name="Brambilla E."/>
            <person name="Rohde M."/>
            <person name="Goker M."/>
            <person name="Tindall B.J."/>
            <person name="Woyke T."/>
            <person name="Bristow J."/>
            <person name="Eisen J.A."/>
            <person name="Markowitz V."/>
            <person name="Hugenholtz P."/>
            <person name="Kyrpides N.C."/>
            <person name="Klenk H.P."/>
            <person name="Lapidus A."/>
        </authorList>
    </citation>
    <scope>NUCLEOTIDE SEQUENCE [LARGE SCALE GENOMIC DNA]</scope>
    <source>
        <strain evidence="2">DSM 17093 / CIP 108686 / LMG 22925 / RQ-24</strain>
    </source>
</reference>
<name>D7CX57_TRURR</name>
<evidence type="ECO:0000313" key="2">
    <source>
        <dbReference type="Proteomes" id="UP000000379"/>
    </source>
</evidence>